<dbReference type="EMBL" id="KF121765">
    <property type="protein sequence ID" value="AIA89057.1"/>
    <property type="molecule type" value="Genomic_DNA"/>
</dbReference>
<dbReference type="AlphaFoldDB" id="A0A060C2A9"/>
<dbReference type="InterPro" id="IPR013783">
    <property type="entry name" value="Ig-like_fold"/>
</dbReference>
<dbReference type="InterPro" id="IPR021828">
    <property type="entry name" value="GlgE_dom_N/S"/>
</dbReference>
<sequence length="60" mass="7343">MPFTDGHDVISCLLEYRWAGNNDWQQLRMQPLGNDRWRAEFRVVKLGRYQYRLSAWVDHF</sequence>
<protein>
    <submittedName>
        <fullName evidence="2">DUF3416</fullName>
    </submittedName>
</protein>
<dbReference type="GO" id="GO:0004553">
    <property type="term" value="F:hydrolase activity, hydrolyzing O-glycosyl compounds"/>
    <property type="evidence" value="ECO:0007669"/>
    <property type="project" value="InterPro"/>
</dbReference>
<reference evidence="2" key="1">
    <citation type="journal article" date="2013" name="Environ. Microbiol.">
        <title>Seasonally variable intestinal metagenomes of the red palm weevil (Rhynchophorus ferrugineus).</title>
        <authorList>
            <person name="Jia S."/>
            <person name="Zhang X."/>
            <person name="Zhang G."/>
            <person name="Yin A."/>
            <person name="Zhang S."/>
            <person name="Li F."/>
            <person name="Wang L."/>
            <person name="Zhao D."/>
            <person name="Yun Q."/>
            <person name="Tala"/>
            <person name="Wang J."/>
            <person name="Sun G."/>
            <person name="Baabdullah M."/>
            <person name="Yu X."/>
            <person name="Hu S."/>
            <person name="Al-Mssallem I.S."/>
            <person name="Yu J."/>
        </authorList>
    </citation>
    <scope>NUCLEOTIDE SEQUENCE</scope>
</reference>
<dbReference type="Gene3D" id="2.60.40.10">
    <property type="entry name" value="Immunoglobulins"/>
    <property type="match status" value="1"/>
</dbReference>
<organism evidence="2">
    <name type="scientific">uncultured Sphaerobacter sp</name>
    <dbReference type="NCBI Taxonomy" id="211440"/>
    <lineage>
        <taxon>Bacteria</taxon>
        <taxon>Pseudomonadati</taxon>
        <taxon>Thermomicrobiota</taxon>
        <taxon>Thermomicrobia</taxon>
        <taxon>Sphaerobacterales</taxon>
        <taxon>Sphaerobacterineae</taxon>
        <taxon>Sphaerobacteraceae</taxon>
        <taxon>Sphaerobacter</taxon>
        <taxon>environmental samples</taxon>
    </lineage>
</organism>
<name>A0A060C2A9_9BACT</name>
<accession>A0A060C2A9</accession>
<feature type="domain" description="Alpha-1,4-glucan:maltose-1-phosphate maltosyltransferase" evidence="1">
    <location>
        <begin position="3"/>
        <end position="60"/>
    </location>
</feature>
<evidence type="ECO:0000259" key="1">
    <source>
        <dbReference type="Pfam" id="PF11896"/>
    </source>
</evidence>
<evidence type="ECO:0000313" key="2">
    <source>
        <dbReference type="EMBL" id="AIA89057.1"/>
    </source>
</evidence>
<dbReference type="Pfam" id="PF11896">
    <property type="entry name" value="GlgE_dom_N_S"/>
    <property type="match status" value="1"/>
</dbReference>
<proteinExistence type="predicted"/>